<dbReference type="Pfam" id="PF04832">
    <property type="entry name" value="SOUL"/>
    <property type="match status" value="1"/>
</dbReference>
<evidence type="ECO:0000313" key="2">
    <source>
        <dbReference type="Proteomes" id="UP000189674"/>
    </source>
</evidence>
<protein>
    <submittedName>
        <fullName evidence="1">SOUL heme-binding protein</fullName>
    </submittedName>
</protein>
<dbReference type="AlphaFoldDB" id="A0A1U9NIE5"/>
<evidence type="ECO:0000313" key="1">
    <source>
        <dbReference type="EMBL" id="AQT67712.1"/>
    </source>
</evidence>
<dbReference type="KEGG" id="alus:STSP2_00860"/>
<reference evidence="2" key="1">
    <citation type="submission" date="2017-02" db="EMBL/GenBank/DDBJ databases">
        <title>Comparative genomics and description of representatives of a novel lineage of planctomycetes thriving in anoxic sediments.</title>
        <authorList>
            <person name="Spring S."/>
            <person name="Bunk B."/>
            <person name="Sproer C."/>
        </authorList>
    </citation>
    <scope>NUCLEOTIDE SEQUENCE [LARGE SCALE GENOMIC DNA]</scope>
    <source>
        <strain evidence="2">ST-NAGAB-D1</strain>
    </source>
</reference>
<dbReference type="InterPro" id="IPR006917">
    <property type="entry name" value="SOUL_heme-bd"/>
</dbReference>
<name>A0A1U9NIE5_9BACT</name>
<sequence>MGFIGKTTGLLGGIAVALGLAGCAVSQQTAYTNAGSTVTKGEVIEEIEKAVDGAEELKGEGETGAARDELAAKAQELGSKLGSSDAGYVLSEAAREEVTMSDEQAFDYLKRRMETAVDALKFEANVSADLPEGWPEPSMVGLVRLKKYPVVRMVKAEGADQGETFGVLFSHIKEREIPMTAPVQMDYEAEGEGMRMEAMSFYYPSEEVGTTGQADQAVVFDSEPMKVVSVAVKGAYNKGTYEPAVEKLKAWLEEQDKYEAVGGVRVLGYNGPFTPWWMKYSEVQIPVSEKR</sequence>
<dbReference type="Proteomes" id="UP000189674">
    <property type="component" value="Chromosome"/>
</dbReference>
<dbReference type="Gene3D" id="3.20.80.10">
    <property type="entry name" value="Regulatory factor, effector binding domain"/>
    <property type="match status" value="1"/>
</dbReference>
<dbReference type="RefSeq" id="WP_146660118.1">
    <property type="nucleotide sequence ID" value="NZ_CP019791.1"/>
</dbReference>
<keyword evidence="2" id="KW-1185">Reference proteome</keyword>
<proteinExistence type="predicted"/>
<dbReference type="SUPFAM" id="SSF55136">
    <property type="entry name" value="Probable bacterial effector-binding domain"/>
    <property type="match status" value="1"/>
</dbReference>
<accession>A0A1U9NIE5</accession>
<dbReference type="OrthoDB" id="263408at2"/>
<dbReference type="InterPro" id="IPR011256">
    <property type="entry name" value="Reg_factor_effector_dom_sf"/>
</dbReference>
<organism evidence="1 2">
    <name type="scientific">Anaerohalosphaera lusitana</name>
    <dbReference type="NCBI Taxonomy" id="1936003"/>
    <lineage>
        <taxon>Bacteria</taxon>
        <taxon>Pseudomonadati</taxon>
        <taxon>Planctomycetota</taxon>
        <taxon>Phycisphaerae</taxon>
        <taxon>Sedimentisphaerales</taxon>
        <taxon>Anaerohalosphaeraceae</taxon>
        <taxon>Anaerohalosphaera</taxon>
    </lineage>
</organism>
<dbReference type="EMBL" id="CP019791">
    <property type="protein sequence ID" value="AQT67712.1"/>
    <property type="molecule type" value="Genomic_DNA"/>
</dbReference>
<dbReference type="PROSITE" id="PS51257">
    <property type="entry name" value="PROKAR_LIPOPROTEIN"/>
    <property type="match status" value="1"/>
</dbReference>
<gene>
    <name evidence="1" type="ORF">STSP2_00860</name>
</gene>